<evidence type="ECO:0000256" key="4">
    <source>
        <dbReference type="ARBA" id="ARBA00022777"/>
    </source>
</evidence>
<proteinExistence type="predicted"/>
<dbReference type="InterPro" id="IPR011009">
    <property type="entry name" value="Kinase-like_dom_sf"/>
</dbReference>
<dbReference type="InterPro" id="IPR002575">
    <property type="entry name" value="Aminoglycoside_PTrfase"/>
</dbReference>
<accession>A0A382GYK5</accession>
<evidence type="ECO:0000256" key="8">
    <source>
        <dbReference type="ARBA" id="ARBA00040505"/>
    </source>
</evidence>
<dbReference type="PANTHER" id="PTHR21064:SF1">
    <property type="entry name" value="HYDROXYLYSINE KINASE"/>
    <property type="match status" value="1"/>
</dbReference>
<comment type="subcellular location">
    <subcellularLocation>
        <location evidence="1">Cytoplasm</location>
    </subcellularLocation>
</comment>
<evidence type="ECO:0000313" key="10">
    <source>
        <dbReference type="EMBL" id="SVB80138.1"/>
    </source>
</evidence>
<dbReference type="AlphaFoldDB" id="A0A382GYK5"/>
<evidence type="ECO:0000256" key="7">
    <source>
        <dbReference type="ARBA" id="ARBA00038873"/>
    </source>
</evidence>
<dbReference type="Pfam" id="PF01636">
    <property type="entry name" value="APH"/>
    <property type="match status" value="1"/>
</dbReference>
<dbReference type="EC" id="2.7.1.81" evidence="7"/>
<reference evidence="10" key="1">
    <citation type="submission" date="2018-05" db="EMBL/GenBank/DDBJ databases">
        <authorList>
            <person name="Lanie J.A."/>
            <person name="Ng W.-L."/>
            <person name="Kazmierczak K.M."/>
            <person name="Andrzejewski T.M."/>
            <person name="Davidsen T.M."/>
            <person name="Wayne K.J."/>
            <person name="Tettelin H."/>
            <person name="Glass J.I."/>
            <person name="Rusch D."/>
            <person name="Podicherti R."/>
            <person name="Tsui H.-C.T."/>
            <person name="Winkler M.E."/>
        </authorList>
    </citation>
    <scope>NUCLEOTIDE SEQUENCE</scope>
</reference>
<keyword evidence="4" id="KW-0418">Kinase</keyword>
<dbReference type="InterPro" id="IPR050249">
    <property type="entry name" value="Pseudomonas-type_ThrB"/>
</dbReference>
<dbReference type="GO" id="GO:0047992">
    <property type="term" value="F:hydroxylysine kinase activity"/>
    <property type="evidence" value="ECO:0007669"/>
    <property type="project" value="UniProtKB-EC"/>
</dbReference>
<evidence type="ECO:0000256" key="6">
    <source>
        <dbReference type="ARBA" id="ARBA00037368"/>
    </source>
</evidence>
<evidence type="ECO:0000256" key="1">
    <source>
        <dbReference type="ARBA" id="ARBA00004496"/>
    </source>
</evidence>
<comment type="function">
    <text evidence="6">Catalyzes the GTP-dependent phosphorylation of 5-hydroxy-L-lysine.</text>
</comment>
<keyword evidence="3" id="KW-0808">Transferase</keyword>
<evidence type="ECO:0000256" key="3">
    <source>
        <dbReference type="ARBA" id="ARBA00022679"/>
    </source>
</evidence>
<comment type="catalytic activity">
    <reaction evidence="5">
        <text>(5R)-5-hydroxy-L-lysine + GTP = (5R)-5-phosphooxy-L-lysine + GDP + H(+)</text>
        <dbReference type="Rhea" id="RHEA:19049"/>
        <dbReference type="ChEBI" id="CHEBI:15378"/>
        <dbReference type="ChEBI" id="CHEBI:37565"/>
        <dbReference type="ChEBI" id="CHEBI:57882"/>
        <dbReference type="ChEBI" id="CHEBI:58189"/>
        <dbReference type="ChEBI" id="CHEBI:58357"/>
        <dbReference type="EC" id="2.7.1.81"/>
    </reaction>
</comment>
<feature type="non-terminal residue" evidence="10">
    <location>
        <position position="211"/>
    </location>
</feature>
<evidence type="ECO:0000256" key="2">
    <source>
        <dbReference type="ARBA" id="ARBA00022490"/>
    </source>
</evidence>
<dbReference type="EMBL" id="UINC01058176">
    <property type="protein sequence ID" value="SVB80138.1"/>
    <property type="molecule type" value="Genomic_DNA"/>
</dbReference>
<sequence>MSVFSTVPPNISTSEATAIVQNHYGLTTNISSLPSDRDQNFLCSSSEKKYVLKISNSDERKDVLEMQNECIQFIHKFDSALMVPLVVTGKTGNQIITIEKEETRYFLRLVEYLPGQFLKDIFHNNSMLYQLGSFMGRLHKTMSRFDHPSAHRDFPWDIVHTYFIKSHKHHIPNGVKIVDHFIDLFEKNVLSNDNNLRKAVIHNDGNDHNIL</sequence>
<name>A0A382GYK5_9ZZZZ</name>
<evidence type="ECO:0000259" key="9">
    <source>
        <dbReference type="Pfam" id="PF01636"/>
    </source>
</evidence>
<protein>
    <recommendedName>
        <fullName evidence="8">Hydroxylysine kinase</fullName>
        <ecNumber evidence="7">2.7.1.81</ecNumber>
    </recommendedName>
</protein>
<dbReference type="GO" id="GO:0005737">
    <property type="term" value="C:cytoplasm"/>
    <property type="evidence" value="ECO:0007669"/>
    <property type="project" value="UniProtKB-SubCell"/>
</dbReference>
<gene>
    <name evidence="10" type="ORF">METZ01_LOCUS232992</name>
</gene>
<dbReference type="SUPFAM" id="SSF56112">
    <property type="entry name" value="Protein kinase-like (PK-like)"/>
    <property type="match status" value="1"/>
</dbReference>
<evidence type="ECO:0000256" key="5">
    <source>
        <dbReference type="ARBA" id="ARBA00036820"/>
    </source>
</evidence>
<dbReference type="PANTHER" id="PTHR21064">
    <property type="entry name" value="AMINOGLYCOSIDE PHOSPHOTRANSFERASE DOMAIN-CONTAINING PROTEIN-RELATED"/>
    <property type="match status" value="1"/>
</dbReference>
<organism evidence="10">
    <name type="scientific">marine metagenome</name>
    <dbReference type="NCBI Taxonomy" id="408172"/>
    <lineage>
        <taxon>unclassified sequences</taxon>
        <taxon>metagenomes</taxon>
        <taxon>ecological metagenomes</taxon>
    </lineage>
</organism>
<feature type="domain" description="Aminoglycoside phosphotransferase" evidence="9">
    <location>
        <begin position="31"/>
        <end position="211"/>
    </location>
</feature>
<keyword evidence="2" id="KW-0963">Cytoplasm</keyword>